<proteinExistence type="predicted"/>
<dbReference type="EMBL" id="BGZK01000260">
    <property type="protein sequence ID" value="GBP32444.1"/>
    <property type="molecule type" value="Genomic_DNA"/>
</dbReference>
<dbReference type="OrthoDB" id="5795902at2759"/>
<evidence type="ECO:0000313" key="1">
    <source>
        <dbReference type="EMBL" id="GBP32444.1"/>
    </source>
</evidence>
<comment type="caution">
    <text evidence="1">The sequence shown here is derived from an EMBL/GenBank/DDBJ whole genome shotgun (WGS) entry which is preliminary data.</text>
</comment>
<dbReference type="Proteomes" id="UP000299102">
    <property type="component" value="Unassembled WGS sequence"/>
</dbReference>
<keyword evidence="2" id="KW-1185">Reference proteome</keyword>
<evidence type="ECO:0000313" key="2">
    <source>
        <dbReference type="Proteomes" id="UP000299102"/>
    </source>
</evidence>
<accession>A0A4C1V2X2</accession>
<gene>
    <name evidence="1" type="ORF">EVAR_24608_1</name>
</gene>
<name>A0A4C1V2X2_EUMVA</name>
<protein>
    <submittedName>
        <fullName evidence="1">Uncharacterized protein</fullName>
    </submittedName>
</protein>
<organism evidence="1 2">
    <name type="scientific">Eumeta variegata</name>
    <name type="common">Bagworm moth</name>
    <name type="synonym">Eumeta japonica</name>
    <dbReference type="NCBI Taxonomy" id="151549"/>
    <lineage>
        <taxon>Eukaryota</taxon>
        <taxon>Metazoa</taxon>
        <taxon>Ecdysozoa</taxon>
        <taxon>Arthropoda</taxon>
        <taxon>Hexapoda</taxon>
        <taxon>Insecta</taxon>
        <taxon>Pterygota</taxon>
        <taxon>Neoptera</taxon>
        <taxon>Endopterygota</taxon>
        <taxon>Lepidoptera</taxon>
        <taxon>Glossata</taxon>
        <taxon>Ditrysia</taxon>
        <taxon>Tineoidea</taxon>
        <taxon>Psychidae</taxon>
        <taxon>Oiketicinae</taxon>
        <taxon>Eumeta</taxon>
    </lineage>
</organism>
<sequence length="163" mass="18979">MCCCTKRRTAKRRYQHGRGNVDWLVCTPDFELKQREAKPSEVVRRRIRLLKNRIAPSTLRLRHHALKITYDQSTSHQDNFIKRNHGLLLRHIIKYVIPSWSSCTYPLIPSSDQSNEQFTSLQYNALNSAALNCLQIMPCASTRLSDPSFFSPAFLFYDMVMLS</sequence>
<reference evidence="1 2" key="1">
    <citation type="journal article" date="2019" name="Commun. Biol.">
        <title>The bagworm genome reveals a unique fibroin gene that provides high tensile strength.</title>
        <authorList>
            <person name="Kono N."/>
            <person name="Nakamura H."/>
            <person name="Ohtoshi R."/>
            <person name="Tomita M."/>
            <person name="Numata K."/>
            <person name="Arakawa K."/>
        </authorList>
    </citation>
    <scope>NUCLEOTIDE SEQUENCE [LARGE SCALE GENOMIC DNA]</scope>
</reference>
<dbReference type="AlphaFoldDB" id="A0A4C1V2X2"/>